<dbReference type="PANTHER" id="PTHR43401">
    <property type="entry name" value="L-THREONINE 3-DEHYDROGENASE"/>
    <property type="match status" value="1"/>
</dbReference>
<dbReference type="Gene3D" id="3.90.180.10">
    <property type="entry name" value="Medium-chain alcohol dehydrogenases, catalytic domain"/>
    <property type="match status" value="1"/>
</dbReference>
<dbReference type="EMBL" id="JBHSWU010000148">
    <property type="protein sequence ID" value="MFC6724320.1"/>
    <property type="molecule type" value="Genomic_DNA"/>
</dbReference>
<evidence type="ECO:0000256" key="3">
    <source>
        <dbReference type="ARBA" id="ARBA00023002"/>
    </source>
</evidence>
<protein>
    <submittedName>
        <fullName evidence="5">Zinc-binding dehydrogenase</fullName>
    </submittedName>
</protein>
<reference evidence="5 6" key="1">
    <citation type="journal article" date="2019" name="Int. J. Syst. Evol. Microbiol.">
        <title>The Global Catalogue of Microorganisms (GCM) 10K type strain sequencing project: providing services to taxonomists for standard genome sequencing and annotation.</title>
        <authorList>
            <consortium name="The Broad Institute Genomics Platform"/>
            <consortium name="The Broad Institute Genome Sequencing Center for Infectious Disease"/>
            <person name="Wu L."/>
            <person name="Ma J."/>
        </authorList>
    </citation>
    <scope>NUCLEOTIDE SEQUENCE [LARGE SCALE GENOMIC DNA]</scope>
    <source>
        <strain evidence="5 6">NBRC 111368</strain>
    </source>
</reference>
<dbReference type="GO" id="GO:0016616">
    <property type="term" value="F:oxidoreductase activity, acting on the CH-OH group of donors, NAD or NADP as acceptor"/>
    <property type="evidence" value="ECO:0007669"/>
    <property type="project" value="UniProtKB-ARBA"/>
</dbReference>
<dbReference type="GO" id="GO:0051262">
    <property type="term" value="P:protein tetramerization"/>
    <property type="evidence" value="ECO:0007669"/>
    <property type="project" value="UniProtKB-ARBA"/>
</dbReference>
<evidence type="ECO:0000256" key="2">
    <source>
        <dbReference type="ARBA" id="ARBA00022833"/>
    </source>
</evidence>
<dbReference type="GO" id="GO:0044281">
    <property type="term" value="P:small molecule metabolic process"/>
    <property type="evidence" value="ECO:0007669"/>
    <property type="project" value="UniProtKB-ARBA"/>
</dbReference>
<feature type="domain" description="Alcohol dehydrogenase-like N-terminal" evidence="4">
    <location>
        <begin position="24"/>
        <end position="134"/>
    </location>
</feature>
<sequence length="146" mass="15749">MRAAQFYGPEDIRLEDIDAPSPEADEILLDVAACGICGSDLHFYEDGFGDRDVDYPITLGHEVGGTVVEVGEDVEGIEVGADVVLSPHTPCYDCWSCESGLYNLCRNLNATSARPGGYAEQVAEKAENAIPLPDGVSPEDGFEFRY</sequence>
<dbReference type="InterPro" id="IPR002328">
    <property type="entry name" value="ADH_Zn_CS"/>
</dbReference>
<dbReference type="GO" id="GO:0046872">
    <property type="term" value="F:metal ion binding"/>
    <property type="evidence" value="ECO:0007669"/>
    <property type="project" value="UniProtKB-KW"/>
</dbReference>
<dbReference type="SUPFAM" id="SSF50129">
    <property type="entry name" value="GroES-like"/>
    <property type="match status" value="1"/>
</dbReference>
<keyword evidence="3" id="KW-0560">Oxidoreductase</keyword>
<evidence type="ECO:0000259" key="4">
    <source>
        <dbReference type="Pfam" id="PF08240"/>
    </source>
</evidence>
<evidence type="ECO:0000313" key="5">
    <source>
        <dbReference type="EMBL" id="MFC6724320.1"/>
    </source>
</evidence>
<dbReference type="GO" id="GO:0030554">
    <property type="term" value="F:adenyl nucleotide binding"/>
    <property type="evidence" value="ECO:0007669"/>
    <property type="project" value="UniProtKB-ARBA"/>
</dbReference>
<gene>
    <name evidence="5" type="ORF">ACFQE1_08035</name>
</gene>
<organism evidence="5 6">
    <name type="scientific">Halobium palmae</name>
    <dbReference type="NCBI Taxonomy" id="1776492"/>
    <lineage>
        <taxon>Archaea</taxon>
        <taxon>Methanobacteriati</taxon>
        <taxon>Methanobacteriota</taxon>
        <taxon>Stenosarchaea group</taxon>
        <taxon>Halobacteria</taxon>
        <taxon>Halobacteriales</taxon>
        <taxon>Haloferacaceae</taxon>
        <taxon>Halobium</taxon>
    </lineage>
</organism>
<dbReference type="InterPro" id="IPR050129">
    <property type="entry name" value="Zn_alcohol_dh"/>
</dbReference>
<dbReference type="Proteomes" id="UP001596328">
    <property type="component" value="Unassembled WGS sequence"/>
</dbReference>
<keyword evidence="1" id="KW-0479">Metal-binding</keyword>
<name>A0ABD5RY15_9EURY</name>
<keyword evidence="2" id="KW-0862">Zinc</keyword>
<accession>A0ABD5RY15</accession>
<dbReference type="PROSITE" id="PS00059">
    <property type="entry name" value="ADH_ZINC"/>
    <property type="match status" value="1"/>
</dbReference>
<keyword evidence="6" id="KW-1185">Reference proteome</keyword>
<dbReference type="PANTHER" id="PTHR43401:SF2">
    <property type="entry name" value="L-THREONINE 3-DEHYDROGENASE"/>
    <property type="match status" value="1"/>
</dbReference>
<dbReference type="InterPro" id="IPR011032">
    <property type="entry name" value="GroES-like_sf"/>
</dbReference>
<comment type="caution">
    <text evidence="5">The sequence shown here is derived from an EMBL/GenBank/DDBJ whole genome shotgun (WGS) entry which is preliminary data.</text>
</comment>
<dbReference type="Pfam" id="PF08240">
    <property type="entry name" value="ADH_N"/>
    <property type="match status" value="1"/>
</dbReference>
<dbReference type="AlphaFoldDB" id="A0ABD5RY15"/>
<proteinExistence type="predicted"/>
<dbReference type="InterPro" id="IPR013154">
    <property type="entry name" value="ADH-like_N"/>
</dbReference>
<dbReference type="GO" id="GO:0043168">
    <property type="term" value="F:anion binding"/>
    <property type="evidence" value="ECO:0007669"/>
    <property type="project" value="UniProtKB-ARBA"/>
</dbReference>
<evidence type="ECO:0000313" key="6">
    <source>
        <dbReference type="Proteomes" id="UP001596328"/>
    </source>
</evidence>
<evidence type="ECO:0000256" key="1">
    <source>
        <dbReference type="ARBA" id="ARBA00022723"/>
    </source>
</evidence>